<feature type="transmembrane region" description="Helical" evidence="6">
    <location>
        <begin position="42"/>
        <end position="64"/>
    </location>
</feature>
<feature type="transmembrane region" description="Helical" evidence="6">
    <location>
        <begin position="71"/>
        <end position="91"/>
    </location>
</feature>
<dbReference type="Proteomes" id="UP001237780">
    <property type="component" value="Unassembled WGS sequence"/>
</dbReference>
<keyword evidence="4 6" id="KW-1133">Transmembrane helix</keyword>
<dbReference type="InterPro" id="IPR001123">
    <property type="entry name" value="LeuE-type"/>
</dbReference>
<sequence length="203" mass="22141">MDITSLVVFAVALAVASASPGPSVAALVARVLSKGHRDVFPFLIAMWIGEAIWLGLAVLGLSLLAQTFQPLFLAIKWFGVGYLLFLAWKMWHAPVETLAEHFACSGSRWRLALAGFVVTMGNPKTMMFYVALLPTIVDLHKISIFGWLELTFAMFCVVIAIDLCWTLAASRARRFFTSRKSMKIANRTSAGMMAGAAVAVAVR</sequence>
<gene>
    <name evidence="7" type="ORF">QFZ34_000587</name>
</gene>
<evidence type="ECO:0000313" key="7">
    <source>
        <dbReference type="EMBL" id="MDQ0995410.1"/>
    </source>
</evidence>
<evidence type="ECO:0000256" key="3">
    <source>
        <dbReference type="ARBA" id="ARBA00022692"/>
    </source>
</evidence>
<evidence type="ECO:0000256" key="2">
    <source>
        <dbReference type="ARBA" id="ARBA00022475"/>
    </source>
</evidence>
<dbReference type="EMBL" id="JAUSZT010000002">
    <property type="protein sequence ID" value="MDQ0995410.1"/>
    <property type="molecule type" value="Genomic_DNA"/>
</dbReference>
<dbReference type="Pfam" id="PF01810">
    <property type="entry name" value="LysE"/>
    <property type="match status" value="1"/>
</dbReference>
<evidence type="ECO:0000256" key="4">
    <source>
        <dbReference type="ARBA" id="ARBA00022989"/>
    </source>
</evidence>
<proteinExistence type="predicted"/>
<comment type="caution">
    <text evidence="7">The sequence shown here is derived from an EMBL/GenBank/DDBJ whole genome shotgun (WGS) entry which is preliminary data.</text>
</comment>
<evidence type="ECO:0000256" key="5">
    <source>
        <dbReference type="ARBA" id="ARBA00023136"/>
    </source>
</evidence>
<feature type="transmembrane region" description="Helical" evidence="6">
    <location>
        <begin position="144"/>
        <end position="168"/>
    </location>
</feature>
<dbReference type="PANTHER" id="PTHR30086">
    <property type="entry name" value="ARGININE EXPORTER PROTEIN ARGO"/>
    <property type="match status" value="1"/>
</dbReference>
<accession>A0ABU0S656</accession>
<evidence type="ECO:0000256" key="1">
    <source>
        <dbReference type="ARBA" id="ARBA00004651"/>
    </source>
</evidence>
<keyword evidence="3 6" id="KW-0812">Transmembrane</keyword>
<feature type="transmembrane region" description="Helical" evidence="6">
    <location>
        <begin position="111"/>
        <end position="132"/>
    </location>
</feature>
<keyword evidence="2" id="KW-1003">Cell membrane</keyword>
<reference evidence="7 8" key="1">
    <citation type="submission" date="2023-07" db="EMBL/GenBank/DDBJ databases">
        <title>Comparative genomics of wheat-associated soil bacteria to identify genetic determinants of phenazine resistance.</title>
        <authorList>
            <person name="Mouncey N."/>
        </authorList>
    </citation>
    <scope>NUCLEOTIDE SEQUENCE [LARGE SCALE GENOMIC DNA]</scope>
    <source>
        <strain evidence="7 8">W4I11</strain>
    </source>
</reference>
<protein>
    <submittedName>
        <fullName evidence="7">Threonine/homoserine/homoserine lactone efflux protein</fullName>
    </submittedName>
</protein>
<dbReference type="RefSeq" id="WP_307276626.1">
    <property type="nucleotide sequence ID" value="NZ_JAUSZT010000002.1"/>
</dbReference>
<evidence type="ECO:0000256" key="6">
    <source>
        <dbReference type="SAM" id="Phobius"/>
    </source>
</evidence>
<organism evidence="7 8">
    <name type="scientific">Phyllobacterium ifriqiyense</name>
    <dbReference type="NCBI Taxonomy" id="314238"/>
    <lineage>
        <taxon>Bacteria</taxon>
        <taxon>Pseudomonadati</taxon>
        <taxon>Pseudomonadota</taxon>
        <taxon>Alphaproteobacteria</taxon>
        <taxon>Hyphomicrobiales</taxon>
        <taxon>Phyllobacteriaceae</taxon>
        <taxon>Phyllobacterium</taxon>
    </lineage>
</organism>
<name>A0ABU0S656_9HYPH</name>
<keyword evidence="8" id="KW-1185">Reference proteome</keyword>
<comment type="subcellular location">
    <subcellularLocation>
        <location evidence="1">Cell membrane</location>
        <topology evidence="1">Multi-pass membrane protein</topology>
    </subcellularLocation>
</comment>
<dbReference type="PANTHER" id="PTHR30086:SF20">
    <property type="entry name" value="ARGININE EXPORTER PROTEIN ARGO-RELATED"/>
    <property type="match status" value="1"/>
</dbReference>
<evidence type="ECO:0000313" key="8">
    <source>
        <dbReference type="Proteomes" id="UP001237780"/>
    </source>
</evidence>
<keyword evidence="5 6" id="KW-0472">Membrane</keyword>